<gene>
    <name evidence="1" type="ORF">RPERSI_LOCUS29193</name>
</gene>
<dbReference type="EMBL" id="CAJVQC010109083">
    <property type="protein sequence ID" value="CAG8834421.1"/>
    <property type="molecule type" value="Genomic_DNA"/>
</dbReference>
<protein>
    <submittedName>
        <fullName evidence="1">10707_t:CDS:1</fullName>
    </submittedName>
</protein>
<evidence type="ECO:0000313" key="2">
    <source>
        <dbReference type="Proteomes" id="UP000789920"/>
    </source>
</evidence>
<keyword evidence="2" id="KW-1185">Reference proteome</keyword>
<comment type="caution">
    <text evidence="1">The sequence shown here is derived from an EMBL/GenBank/DDBJ whole genome shotgun (WGS) entry which is preliminary data.</text>
</comment>
<evidence type="ECO:0000313" key="1">
    <source>
        <dbReference type="EMBL" id="CAG8834421.1"/>
    </source>
</evidence>
<name>A0ACA9SBD3_9GLOM</name>
<dbReference type="Proteomes" id="UP000789920">
    <property type="component" value="Unassembled WGS sequence"/>
</dbReference>
<accession>A0ACA9SBD3</accession>
<proteinExistence type="predicted"/>
<organism evidence="1 2">
    <name type="scientific">Racocetra persica</name>
    <dbReference type="NCBI Taxonomy" id="160502"/>
    <lineage>
        <taxon>Eukaryota</taxon>
        <taxon>Fungi</taxon>
        <taxon>Fungi incertae sedis</taxon>
        <taxon>Mucoromycota</taxon>
        <taxon>Glomeromycotina</taxon>
        <taxon>Glomeromycetes</taxon>
        <taxon>Diversisporales</taxon>
        <taxon>Gigasporaceae</taxon>
        <taxon>Racocetra</taxon>
    </lineage>
</organism>
<reference evidence="1" key="1">
    <citation type="submission" date="2021-06" db="EMBL/GenBank/DDBJ databases">
        <authorList>
            <person name="Kallberg Y."/>
            <person name="Tangrot J."/>
            <person name="Rosling A."/>
        </authorList>
    </citation>
    <scope>NUCLEOTIDE SEQUENCE</scope>
    <source>
        <strain evidence="1">MA461A</strain>
    </source>
</reference>
<feature type="non-terminal residue" evidence="1">
    <location>
        <position position="1"/>
    </location>
</feature>
<sequence length="69" mass="8124">KKAIEEQSSYDGDYESARQEIRRRSQIFEGVKNKYIELAKKDPKLKYSMTKIQEEARIEIDSTPSLLRS</sequence>